<name>A0ABV9PK65_9ACTN</name>
<evidence type="ECO:0000256" key="3">
    <source>
        <dbReference type="SAM" id="MobiDB-lite"/>
    </source>
</evidence>
<dbReference type="InterPro" id="IPR011763">
    <property type="entry name" value="COA_CT_C"/>
</dbReference>
<accession>A0ABV9PK65</accession>
<comment type="similarity">
    <text evidence="1">Belongs to the AccD/PCCB family.</text>
</comment>
<dbReference type="InterPro" id="IPR011762">
    <property type="entry name" value="COA_CT_N"/>
</dbReference>
<comment type="caution">
    <text evidence="6">The sequence shown here is derived from an EMBL/GenBank/DDBJ whole genome shotgun (WGS) entry which is preliminary data.</text>
</comment>
<protein>
    <submittedName>
        <fullName evidence="6">Carboxyl transferase domain-containing protein</fullName>
    </submittedName>
</protein>
<dbReference type="InterPro" id="IPR034733">
    <property type="entry name" value="AcCoA_carboxyl_beta"/>
</dbReference>
<dbReference type="SUPFAM" id="SSF52096">
    <property type="entry name" value="ClpP/crotonase"/>
    <property type="match status" value="2"/>
</dbReference>
<reference evidence="7" key="1">
    <citation type="journal article" date="2019" name="Int. J. Syst. Evol. Microbiol.">
        <title>The Global Catalogue of Microorganisms (GCM) 10K type strain sequencing project: providing services to taxonomists for standard genome sequencing and annotation.</title>
        <authorList>
            <consortium name="The Broad Institute Genomics Platform"/>
            <consortium name="The Broad Institute Genome Sequencing Center for Infectious Disease"/>
            <person name="Wu L."/>
            <person name="Ma J."/>
        </authorList>
    </citation>
    <scope>NUCLEOTIDE SEQUENCE [LARGE SCALE GENOMIC DNA]</scope>
    <source>
        <strain evidence="7">JCM 11882</strain>
    </source>
</reference>
<organism evidence="6 7">
    <name type="scientific">Dietzia aurantiaca</name>
    <dbReference type="NCBI Taxonomy" id="983873"/>
    <lineage>
        <taxon>Bacteria</taxon>
        <taxon>Bacillati</taxon>
        <taxon>Actinomycetota</taxon>
        <taxon>Actinomycetes</taxon>
        <taxon>Mycobacteriales</taxon>
        <taxon>Dietziaceae</taxon>
        <taxon>Dietzia</taxon>
    </lineage>
</organism>
<evidence type="ECO:0000259" key="5">
    <source>
        <dbReference type="PROSITE" id="PS50989"/>
    </source>
</evidence>
<dbReference type="InterPro" id="IPR000438">
    <property type="entry name" value="Acetyl_CoA_COase_Trfase_b_su"/>
</dbReference>
<evidence type="ECO:0000256" key="1">
    <source>
        <dbReference type="ARBA" id="ARBA00006102"/>
    </source>
</evidence>
<dbReference type="RefSeq" id="WP_344987758.1">
    <property type="nucleotide sequence ID" value="NZ_BAABCD010000001.1"/>
</dbReference>
<dbReference type="Proteomes" id="UP001595836">
    <property type="component" value="Unassembled WGS sequence"/>
</dbReference>
<evidence type="ECO:0000313" key="7">
    <source>
        <dbReference type="Proteomes" id="UP001595836"/>
    </source>
</evidence>
<dbReference type="PROSITE" id="PS50989">
    <property type="entry name" value="COA_CT_CTER"/>
    <property type="match status" value="1"/>
</dbReference>
<evidence type="ECO:0000313" key="6">
    <source>
        <dbReference type="EMBL" id="MFC4753247.1"/>
    </source>
</evidence>
<keyword evidence="7" id="KW-1185">Reference proteome</keyword>
<dbReference type="EMBL" id="JBHSHP010000001">
    <property type="protein sequence ID" value="MFC4753247.1"/>
    <property type="molecule type" value="Genomic_DNA"/>
</dbReference>
<dbReference type="Gene3D" id="3.90.226.10">
    <property type="entry name" value="2-enoyl-CoA Hydratase, Chain A, domain 1"/>
    <property type="match status" value="2"/>
</dbReference>
<keyword evidence="2 6" id="KW-0808">Transferase</keyword>
<sequence length="518" mass="54216">MARIGARQILDLVLDDGSFHSWDGPPLRSAQVASVPGYSESLGRAAEKSGVDESVITGEGTLEGRRVVIIACEFDFLAGSIGIAAAERIVGAIERATAEELPILASPTSGGTRMQEGTVAFLQMVKISAAVAGHKSAGLPYLVYLRHPTTGGVFASWGSLGHVSVAEPGALIGFLGPRVYEALYDAPFPEGVQVSENLAERGMIDGVLPPEGVRDLTARALRVLCQDPPSDDEPAPPRGPLTGPSAEAGSIEAAAADESARPDAWDAITRSRRPDRPGARDFLARVAPDRVPLSGTGQGEDSGALLLSLARFRGQSAVVLAQDRDAESEKNPLGPSALRSARRGMRIAAEMGVPLVLLIDTRGAALSREAEEGGLAGEIARSLADLVTLPTPTVSVIMGQGTGGGALALLPADRVLCARHGWLAPLPPEGASAILYHETERAPEVARSQGITSADLQEAGIVDVVVPERPDAADEPGAFCDRLADAVANAVVEVRRRPPERRYAERISRYRGLGLPLE</sequence>
<dbReference type="PROSITE" id="PS50980">
    <property type="entry name" value="COA_CT_NTER"/>
    <property type="match status" value="1"/>
</dbReference>
<dbReference type="PANTHER" id="PTHR42995">
    <property type="entry name" value="ACETYL-COENZYME A CARBOXYLASE CARBOXYL TRANSFERASE SUBUNIT BETA, CHLOROPLASTIC"/>
    <property type="match status" value="1"/>
</dbReference>
<dbReference type="Pfam" id="PF01039">
    <property type="entry name" value="Carboxyl_trans"/>
    <property type="match status" value="1"/>
</dbReference>
<dbReference type="PANTHER" id="PTHR42995:SF5">
    <property type="entry name" value="ACETYL-COENZYME A CARBOXYLASE CARBOXYL TRANSFERASE SUBUNIT BETA, CHLOROPLASTIC"/>
    <property type="match status" value="1"/>
</dbReference>
<evidence type="ECO:0000256" key="2">
    <source>
        <dbReference type="ARBA" id="ARBA00022679"/>
    </source>
</evidence>
<dbReference type="GO" id="GO:0016740">
    <property type="term" value="F:transferase activity"/>
    <property type="evidence" value="ECO:0007669"/>
    <property type="project" value="UniProtKB-KW"/>
</dbReference>
<evidence type="ECO:0000259" key="4">
    <source>
        <dbReference type="PROSITE" id="PS50980"/>
    </source>
</evidence>
<proteinExistence type="inferred from homology"/>
<feature type="domain" description="CoA carboxyltransferase N-terminal" evidence="4">
    <location>
        <begin position="1"/>
        <end position="239"/>
    </location>
</feature>
<feature type="region of interest" description="Disordered" evidence="3">
    <location>
        <begin position="226"/>
        <end position="246"/>
    </location>
</feature>
<dbReference type="InterPro" id="IPR029045">
    <property type="entry name" value="ClpP/crotonase-like_dom_sf"/>
</dbReference>
<feature type="domain" description="CoA carboxyltransferase C-terminal" evidence="5">
    <location>
        <begin position="255"/>
        <end position="493"/>
    </location>
</feature>
<dbReference type="PRINTS" id="PR01070">
    <property type="entry name" value="ACCCTRFRASEB"/>
</dbReference>
<gene>
    <name evidence="6" type="ORF">ACFO7U_00435</name>
</gene>